<name>S0A058_9CAUD</name>
<sequence length="60" mass="6966">MAFNKIKKEIEKSKLTPNECIKTAVEKSWKGFESQWIDNLSFSNSQNQQKTKPSFGTNRN</sequence>
<dbReference type="RefSeq" id="YP_008241050.1">
    <property type="nucleotide sequence ID" value="NC_021792.1"/>
</dbReference>
<gene>
    <name evidence="1" type="ORF">Phi46:3_gp007</name>
</gene>
<dbReference type="Proteomes" id="UP000014727">
    <property type="component" value="Segment"/>
</dbReference>
<reference evidence="2" key="2">
    <citation type="submission" date="2013-03" db="EMBL/GenBank/DDBJ databases">
        <title>The Cellulophaga phages: a novel, diverse, and globally ubiquitous model system.</title>
        <authorList>
            <person name="Holmfeldt K."/>
            <person name="Solonenko N."/>
            <person name="Shah M."/>
            <person name="Corrier K."/>
            <person name="Riemann L."/>
            <person name="VerBerkmoes N.C."/>
            <person name="Sullivan M.B."/>
        </authorList>
    </citation>
    <scope>NUCLEOTIDE SEQUENCE [LARGE SCALE GENOMIC DNA]</scope>
</reference>
<keyword evidence="2" id="KW-1185">Reference proteome</keyword>
<dbReference type="GeneID" id="16797334"/>
<organism evidence="1 2">
    <name type="scientific">Cellulophaga phage phi46:3</name>
    <dbReference type="NCBI Taxonomy" id="1327985"/>
    <lineage>
        <taxon>Viruses</taxon>
        <taxon>Duplodnaviria</taxon>
        <taxon>Heunggongvirae</taxon>
        <taxon>Uroviricota</taxon>
        <taxon>Caudoviricetes</taxon>
        <taxon>Pachyviridae</taxon>
        <taxon>Bacelvirus</taxon>
        <taxon>Bacelvirus phi46tres</taxon>
    </lineage>
</organism>
<dbReference type="OrthoDB" id="27465at10239"/>
<dbReference type="KEGG" id="vg:16797334"/>
<reference evidence="1 2" key="1">
    <citation type="journal article" date="2013" name="Proc. Natl. Acad. Sci. U.S.A.">
        <title>Twelve previously unknown phage genera are ubiquitous in global oceans.</title>
        <authorList>
            <person name="Holmfeldt K."/>
            <person name="Solonenko N."/>
            <person name="Shah M."/>
            <person name="Corrier K."/>
            <person name="Riemann L."/>
            <person name="Verberkmoes N.C."/>
            <person name="Sullivan M.B."/>
        </authorList>
    </citation>
    <scope>NUCLEOTIDE SEQUENCE [LARGE SCALE GENOMIC DNA]</scope>
    <source>
        <strain evidence="1">Phi46:3</strain>
    </source>
</reference>
<protein>
    <submittedName>
        <fullName evidence="1">Uncharacterized protein</fullName>
    </submittedName>
</protein>
<evidence type="ECO:0000313" key="2">
    <source>
        <dbReference type="Proteomes" id="UP000014727"/>
    </source>
</evidence>
<proteinExistence type="predicted"/>
<accession>S0A058</accession>
<evidence type="ECO:0000313" key="1">
    <source>
        <dbReference type="EMBL" id="AGO48751.1"/>
    </source>
</evidence>
<dbReference type="EMBL" id="KC821622">
    <property type="protein sequence ID" value="AGO48751.1"/>
    <property type="molecule type" value="Genomic_DNA"/>
</dbReference>